<name>A0A8E6EYU7_9BACT</name>
<dbReference type="SUPFAM" id="SSF50037">
    <property type="entry name" value="C-terminal domain of transcriptional repressors"/>
    <property type="match status" value="1"/>
</dbReference>
<organism evidence="3 4">
    <name type="scientific">Telmatocola sphagniphila</name>
    <dbReference type="NCBI Taxonomy" id="1123043"/>
    <lineage>
        <taxon>Bacteria</taxon>
        <taxon>Pseudomonadati</taxon>
        <taxon>Planctomycetota</taxon>
        <taxon>Planctomycetia</taxon>
        <taxon>Gemmatales</taxon>
        <taxon>Gemmataceae</taxon>
    </lineage>
</organism>
<gene>
    <name evidence="3" type="ORF">KIH39_03810</name>
</gene>
<dbReference type="RefSeq" id="WP_213497943.1">
    <property type="nucleotide sequence ID" value="NZ_CP074694.1"/>
</dbReference>
<dbReference type="InterPro" id="IPR008988">
    <property type="entry name" value="Transcriptional_repressor_C"/>
</dbReference>
<proteinExistence type="predicted"/>
<evidence type="ECO:0000313" key="4">
    <source>
        <dbReference type="Proteomes" id="UP000676194"/>
    </source>
</evidence>
<protein>
    <submittedName>
        <fullName evidence="3">Ferrous iron transport protein A</fullName>
    </submittedName>
</protein>
<dbReference type="SMART" id="SM00899">
    <property type="entry name" value="FeoA"/>
    <property type="match status" value="1"/>
</dbReference>
<dbReference type="InterPro" id="IPR007167">
    <property type="entry name" value="Fe-transptr_FeoA-like"/>
</dbReference>
<dbReference type="GO" id="GO:0046914">
    <property type="term" value="F:transition metal ion binding"/>
    <property type="evidence" value="ECO:0007669"/>
    <property type="project" value="InterPro"/>
</dbReference>
<evidence type="ECO:0000313" key="3">
    <source>
        <dbReference type="EMBL" id="QVL33053.1"/>
    </source>
</evidence>
<dbReference type="Pfam" id="PF04023">
    <property type="entry name" value="FeoA"/>
    <property type="match status" value="1"/>
</dbReference>
<feature type="domain" description="Ferrous iron transporter FeoA-like" evidence="2">
    <location>
        <begin position="2"/>
        <end position="74"/>
    </location>
</feature>
<dbReference type="EMBL" id="CP074694">
    <property type="protein sequence ID" value="QVL33053.1"/>
    <property type="molecule type" value="Genomic_DNA"/>
</dbReference>
<evidence type="ECO:0000259" key="2">
    <source>
        <dbReference type="SMART" id="SM00899"/>
    </source>
</evidence>
<dbReference type="InterPro" id="IPR052713">
    <property type="entry name" value="FeoA"/>
</dbReference>
<dbReference type="PANTHER" id="PTHR42954:SF2">
    <property type="entry name" value="FE(2+) TRANSPORT PROTEIN A"/>
    <property type="match status" value="1"/>
</dbReference>
<keyword evidence="1" id="KW-0408">Iron</keyword>
<dbReference type="Gene3D" id="2.30.30.90">
    <property type="match status" value="1"/>
</dbReference>
<dbReference type="InterPro" id="IPR038157">
    <property type="entry name" value="FeoA_core_dom"/>
</dbReference>
<accession>A0A8E6EYU7</accession>
<reference evidence="3" key="1">
    <citation type="submission" date="2021-05" db="EMBL/GenBank/DDBJ databases">
        <title>Complete genome sequence of the cellulolytic planctomycete Telmatocola sphagniphila SP2T and characterization of the first cellulase from planctomycetes.</title>
        <authorList>
            <person name="Rakitin A.L."/>
            <person name="Beletsky A.V."/>
            <person name="Naumoff D.G."/>
            <person name="Kulichevskaya I.S."/>
            <person name="Mardanov A.V."/>
            <person name="Ravin N.V."/>
            <person name="Dedysh S.N."/>
        </authorList>
    </citation>
    <scope>NUCLEOTIDE SEQUENCE</scope>
    <source>
        <strain evidence="3">SP2T</strain>
    </source>
</reference>
<dbReference type="Proteomes" id="UP000676194">
    <property type="component" value="Chromosome"/>
</dbReference>
<sequence length="75" mass="8245">MKPLSKIEIGKCCRVVGIEGQPDLCQRLMEMGICEGDKVSVVRKAPLGDPTEYHFGCNRISLRQVEASAILVEPT</sequence>
<keyword evidence="4" id="KW-1185">Reference proteome</keyword>
<dbReference type="PANTHER" id="PTHR42954">
    <property type="entry name" value="FE(2+) TRANSPORT PROTEIN A"/>
    <property type="match status" value="1"/>
</dbReference>
<evidence type="ECO:0000256" key="1">
    <source>
        <dbReference type="ARBA" id="ARBA00023004"/>
    </source>
</evidence>
<dbReference type="KEGG" id="tsph:KIH39_03810"/>
<dbReference type="AlphaFoldDB" id="A0A8E6EYU7"/>